<feature type="non-terminal residue" evidence="11">
    <location>
        <position position="257"/>
    </location>
</feature>
<dbReference type="InterPro" id="IPR050151">
    <property type="entry name" value="Class-I_Pyr_Nuc-Dis_Oxidored"/>
</dbReference>
<dbReference type="InterPro" id="IPR036188">
    <property type="entry name" value="FAD/NAD-bd_sf"/>
</dbReference>
<keyword evidence="7" id="KW-1015">Disulfide bond</keyword>
<accession>A0A382G4J2</accession>
<evidence type="ECO:0000256" key="7">
    <source>
        <dbReference type="ARBA" id="ARBA00023157"/>
    </source>
</evidence>
<keyword evidence="3" id="KW-0285">Flavoprotein</keyword>
<dbReference type="EMBL" id="UINC01053243">
    <property type="protein sequence ID" value="SVB69524.1"/>
    <property type="molecule type" value="Genomic_DNA"/>
</dbReference>
<dbReference type="PRINTS" id="PR00368">
    <property type="entry name" value="FADPNR"/>
</dbReference>
<evidence type="ECO:0000313" key="11">
    <source>
        <dbReference type="EMBL" id="SVB69524.1"/>
    </source>
</evidence>
<keyword evidence="6" id="KW-0520">NAD</keyword>
<dbReference type="GO" id="GO:0004148">
    <property type="term" value="F:dihydrolipoyl dehydrogenase (NADH) activity"/>
    <property type="evidence" value="ECO:0007669"/>
    <property type="project" value="TreeGrafter"/>
</dbReference>
<dbReference type="GO" id="GO:0006103">
    <property type="term" value="P:2-oxoglutarate metabolic process"/>
    <property type="evidence" value="ECO:0007669"/>
    <property type="project" value="TreeGrafter"/>
</dbReference>
<feature type="region of interest" description="Disordered" evidence="9">
    <location>
        <begin position="238"/>
        <end position="257"/>
    </location>
</feature>
<comment type="similarity">
    <text evidence="2">Belongs to the class-I pyridine nucleotide-disulfide oxidoreductase family.</text>
</comment>
<comment type="cofactor">
    <cofactor evidence="1">
        <name>FAD</name>
        <dbReference type="ChEBI" id="CHEBI:57692"/>
    </cofactor>
</comment>
<name>A0A382G4J2_9ZZZZ</name>
<dbReference type="GO" id="GO:0050660">
    <property type="term" value="F:flavin adenine dinucleotide binding"/>
    <property type="evidence" value="ECO:0007669"/>
    <property type="project" value="TreeGrafter"/>
</dbReference>
<evidence type="ECO:0000256" key="9">
    <source>
        <dbReference type="SAM" id="MobiDB-lite"/>
    </source>
</evidence>
<keyword evidence="5" id="KW-0560">Oxidoreductase</keyword>
<gene>
    <name evidence="11" type="ORF">METZ01_LOCUS222378</name>
</gene>
<evidence type="ECO:0000256" key="4">
    <source>
        <dbReference type="ARBA" id="ARBA00022827"/>
    </source>
</evidence>
<dbReference type="Gene3D" id="3.50.50.60">
    <property type="entry name" value="FAD/NAD(P)-binding domain"/>
    <property type="match status" value="2"/>
</dbReference>
<organism evidence="11">
    <name type="scientific">marine metagenome</name>
    <dbReference type="NCBI Taxonomy" id="408172"/>
    <lineage>
        <taxon>unclassified sequences</taxon>
        <taxon>metagenomes</taxon>
        <taxon>ecological metagenomes</taxon>
    </lineage>
</organism>
<dbReference type="SUPFAM" id="SSF51905">
    <property type="entry name" value="FAD/NAD(P)-binding domain"/>
    <property type="match status" value="1"/>
</dbReference>
<dbReference type="PRINTS" id="PR00411">
    <property type="entry name" value="PNDRDTASEI"/>
</dbReference>
<sequence length="257" mass="27077">MTKNYDLVVIGGGPAGYAAALYGSAAGLKVAIVEENKIGGTCLHVGCIPAKELLETASVLRSVRQAKDFGIETSQEPVVDLSISQNRKQTIIDQLFTGLNSLLAGREVTIYSGTGLLGANRKIEIQQSGETEIIQGTNVLLATGSTPRTIQGFEIDGKTVMTSDEFLSIEETPDRVAVIGGGAIGCEFASLLNDLGSSVTLLESLDEILPGCDKDVSTAVRRSFIKKGIDIQTGVQVEGHEGDTEKTTVSWSDKGEA</sequence>
<dbReference type="InterPro" id="IPR023753">
    <property type="entry name" value="FAD/NAD-binding_dom"/>
</dbReference>
<protein>
    <recommendedName>
        <fullName evidence="10">FAD/NAD(P)-binding domain-containing protein</fullName>
    </recommendedName>
</protein>
<evidence type="ECO:0000256" key="3">
    <source>
        <dbReference type="ARBA" id="ARBA00022630"/>
    </source>
</evidence>
<keyword evidence="8" id="KW-0676">Redox-active center</keyword>
<keyword evidence="4" id="KW-0274">FAD</keyword>
<dbReference type="PANTHER" id="PTHR22912">
    <property type="entry name" value="DISULFIDE OXIDOREDUCTASE"/>
    <property type="match status" value="1"/>
</dbReference>
<dbReference type="PANTHER" id="PTHR22912:SF217">
    <property type="entry name" value="DIHYDROLIPOYL DEHYDROGENASE"/>
    <property type="match status" value="1"/>
</dbReference>
<proteinExistence type="inferred from homology"/>
<dbReference type="AlphaFoldDB" id="A0A382G4J2"/>
<dbReference type="PROSITE" id="PS00076">
    <property type="entry name" value="PYRIDINE_REDOX_1"/>
    <property type="match status" value="1"/>
</dbReference>
<evidence type="ECO:0000259" key="10">
    <source>
        <dbReference type="Pfam" id="PF07992"/>
    </source>
</evidence>
<reference evidence="11" key="1">
    <citation type="submission" date="2018-05" db="EMBL/GenBank/DDBJ databases">
        <authorList>
            <person name="Lanie J.A."/>
            <person name="Ng W.-L."/>
            <person name="Kazmierczak K.M."/>
            <person name="Andrzejewski T.M."/>
            <person name="Davidsen T.M."/>
            <person name="Wayne K.J."/>
            <person name="Tettelin H."/>
            <person name="Glass J.I."/>
            <person name="Rusch D."/>
            <person name="Podicherti R."/>
            <person name="Tsui H.-C.T."/>
            <person name="Winkler M.E."/>
        </authorList>
    </citation>
    <scope>NUCLEOTIDE SEQUENCE</scope>
</reference>
<evidence type="ECO:0000256" key="5">
    <source>
        <dbReference type="ARBA" id="ARBA00023002"/>
    </source>
</evidence>
<dbReference type="Pfam" id="PF07992">
    <property type="entry name" value="Pyr_redox_2"/>
    <property type="match status" value="1"/>
</dbReference>
<evidence type="ECO:0000256" key="2">
    <source>
        <dbReference type="ARBA" id="ARBA00007532"/>
    </source>
</evidence>
<evidence type="ECO:0000256" key="6">
    <source>
        <dbReference type="ARBA" id="ARBA00023027"/>
    </source>
</evidence>
<evidence type="ECO:0000256" key="1">
    <source>
        <dbReference type="ARBA" id="ARBA00001974"/>
    </source>
</evidence>
<evidence type="ECO:0000256" key="8">
    <source>
        <dbReference type="ARBA" id="ARBA00023284"/>
    </source>
</evidence>
<feature type="domain" description="FAD/NAD(P)-binding" evidence="10">
    <location>
        <begin position="5"/>
        <end position="254"/>
    </location>
</feature>
<dbReference type="InterPro" id="IPR012999">
    <property type="entry name" value="Pyr_OxRdtase_I_AS"/>
</dbReference>